<name>A0ABS6BK38_9SPHN</name>
<evidence type="ECO:0000256" key="1">
    <source>
        <dbReference type="ARBA" id="ARBA00009437"/>
    </source>
</evidence>
<evidence type="ECO:0000313" key="7">
    <source>
        <dbReference type="Proteomes" id="UP000776276"/>
    </source>
</evidence>
<keyword evidence="4" id="KW-0804">Transcription</keyword>
<proteinExistence type="inferred from homology"/>
<feature type="domain" description="HTH lysR-type" evidence="5">
    <location>
        <begin position="5"/>
        <end position="62"/>
    </location>
</feature>
<gene>
    <name evidence="6" type="ORF">KOF26_12225</name>
</gene>
<dbReference type="PANTHER" id="PTHR30537">
    <property type="entry name" value="HTH-TYPE TRANSCRIPTIONAL REGULATOR"/>
    <property type="match status" value="1"/>
</dbReference>
<sequence length="305" mass="33682">MHRIPPLAAIRVFEAAARHENFSRAAEELAMTQAAVSYQMKLLEERLGAPLFVRRGRGMALTDLGRRVAPMCTEAFATLGKAFADARAESDSVLAITAPRTFATNWLAARLGDFNLAHPGLAVRLDVTDTLVDLAASEFDVGIRGIPGPQPDMICHFLMRMPVTPLASPAFLARHALNTPADLLTAPRLSPDDDWWDLWFDSLEDLNCDGRLHSGIRFESQVLDGHAAIAGHGVAILSPPMFQQQIEAGLLVQPFRHFATYRNGYWLVYPERKRNLPKVRALRDWLLDAVTRAAGDDPFGILTPP</sequence>
<dbReference type="Pfam" id="PF03466">
    <property type="entry name" value="LysR_substrate"/>
    <property type="match status" value="1"/>
</dbReference>
<keyword evidence="7" id="KW-1185">Reference proteome</keyword>
<keyword evidence="2" id="KW-0805">Transcription regulation</keyword>
<dbReference type="InterPro" id="IPR005119">
    <property type="entry name" value="LysR_subst-bd"/>
</dbReference>
<dbReference type="InterPro" id="IPR000847">
    <property type="entry name" value="LysR_HTH_N"/>
</dbReference>
<dbReference type="Proteomes" id="UP000776276">
    <property type="component" value="Unassembled WGS sequence"/>
</dbReference>
<accession>A0ABS6BK38</accession>
<dbReference type="Pfam" id="PF00126">
    <property type="entry name" value="HTH_1"/>
    <property type="match status" value="1"/>
</dbReference>
<protein>
    <submittedName>
        <fullName evidence="6">LysR family transcriptional regulator</fullName>
    </submittedName>
</protein>
<reference evidence="6 7" key="1">
    <citation type="submission" date="2021-06" db="EMBL/GenBank/DDBJ databases">
        <title>Sphingomonas sp. XMGL2, whole genome shotgun sequencing project.</title>
        <authorList>
            <person name="Zhao G."/>
            <person name="Shen L."/>
        </authorList>
    </citation>
    <scope>NUCLEOTIDE SEQUENCE [LARGE SCALE GENOMIC DNA]</scope>
    <source>
        <strain evidence="6 7">XMGL2</strain>
    </source>
</reference>
<dbReference type="PANTHER" id="PTHR30537:SF74">
    <property type="entry name" value="HTH-TYPE TRANSCRIPTIONAL REGULATOR TRPI"/>
    <property type="match status" value="1"/>
</dbReference>
<keyword evidence="3" id="KW-0238">DNA-binding</keyword>
<evidence type="ECO:0000256" key="2">
    <source>
        <dbReference type="ARBA" id="ARBA00023015"/>
    </source>
</evidence>
<evidence type="ECO:0000313" key="6">
    <source>
        <dbReference type="EMBL" id="MBU3078635.1"/>
    </source>
</evidence>
<organism evidence="6 7">
    <name type="scientific">Sphingomonas quercus</name>
    <dbReference type="NCBI Taxonomy" id="2842451"/>
    <lineage>
        <taxon>Bacteria</taxon>
        <taxon>Pseudomonadati</taxon>
        <taxon>Pseudomonadota</taxon>
        <taxon>Alphaproteobacteria</taxon>
        <taxon>Sphingomonadales</taxon>
        <taxon>Sphingomonadaceae</taxon>
        <taxon>Sphingomonas</taxon>
    </lineage>
</organism>
<comment type="similarity">
    <text evidence="1">Belongs to the LysR transcriptional regulatory family.</text>
</comment>
<dbReference type="RefSeq" id="WP_216325184.1">
    <property type="nucleotide sequence ID" value="NZ_JAHKRT010000006.1"/>
</dbReference>
<evidence type="ECO:0000259" key="5">
    <source>
        <dbReference type="PROSITE" id="PS50931"/>
    </source>
</evidence>
<dbReference type="PROSITE" id="PS50931">
    <property type="entry name" value="HTH_LYSR"/>
    <property type="match status" value="1"/>
</dbReference>
<dbReference type="CDD" id="cd08432">
    <property type="entry name" value="PBP2_GcdR_TrpI_HvrB_AmpR_like"/>
    <property type="match status" value="1"/>
</dbReference>
<evidence type="ECO:0000256" key="3">
    <source>
        <dbReference type="ARBA" id="ARBA00023125"/>
    </source>
</evidence>
<dbReference type="InterPro" id="IPR058163">
    <property type="entry name" value="LysR-type_TF_proteobact-type"/>
</dbReference>
<evidence type="ECO:0000256" key="4">
    <source>
        <dbReference type="ARBA" id="ARBA00023163"/>
    </source>
</evidence>
<dbReference type="EMBL" id="JAHKRT010000006">
    <property type="protein sequence ID" value="MBU3078635.1"/>
    <property type="molecule type" value="Genomic_DNA"/>
</dbReference>
<comment type="caution">
    <text evidence="6">The sequence shown here is derived from an EMBL/GenBank/DDBJ whole genome shotgun (WGS) entry which is preliminary data.</text>
</comment>